<gene>
    <name evidence="2" type="ORF">ACFQ5X_45965</name>
</gene>
<feature type="region of interest" description="Disordered" evidence="1">
    <location>
        <begin position="65"/>
        <end position="88"/>
    </location>
</feature>
<evidence type="ECO:0000256" key="1">
    <source>
        <dbReference type="SAM" id="MobiDB-lite"/>
    </source>
</evidence>
<accession>A0ABW3XXQ9</accession>
<comment type="caution">
    <text evidence="2">The sequence shown here is derived from an EMBL/GenBank/DDBJ whole genome shotgun (WGS) entry which is preliminary data.</text>
</comment>
<keyword evidence="3" id="KW-1185">Reference proteome</keyword>
<dbReference type="EMBL" id="JBHTMM010000157">
    <property type="protein sequence ID" value="MFD1313078.1"/>
    <property type="molecule type" value="Genomic_DNA"/>
</dbReference>
<dbReference type="RefSeq" id="WP_168531400.1">
    <property type="nucleotide sequence ID" value="NZ_JBHTMM010000157.1"/>
</dbReference>
<evidence type="ECO:0000313" key="3">
    <source>
        <dbReference type="Proteomes" id="UP001597058"/>
    </source>
</evidence>
<sequence length="88" mass="9209">MLEPHPKVVRTLLARYAEARFAHAHAEDARTARVLADVAYTLCVTTGTATVEDAITAADVLLERSRSGHAAPDDNGAAGGRARADLAA</sequence>
<reference evidence="3" key="1">
    <citation type="journal article" date="2019" name="Int. J. Syst. Evol. Microbiol.">
        <title>The Global Catalogue of Microorganisms (GCM) 10K type strain sequencing project: providing services to taxonomists for standard genome sequencing and annotation.</title>
        <authorList>
            <consortium name="The Broad Institute Genomics Platform"/>
            <consortium name="The Broad Institute Genome Sequencing Center for Infectious Disease"/>
            <person name="Wu L."/>
            <person name="Ma J."/>
        </authorList>
    </citation>
    <scope>NUCLEOTIDE SEQUENCE [LARGE SCALE GENOMIC DNA]</scope>
    <source>
        <strain evidence="3">CGMCC 4.7020</strain>
    </source>
</reference>
<protein>
    <submittedName>
        <fullName evidence="2">DUF5133 domain-containing protein</fullName>
    </submittedName>
</protein>
<name>A0ABW3XXQ9_9ACTN</name>
<dbReference type="Proteomes" id="UP001597058">
    <property type="component" value="Unassembled WGS sequence"/>
</dbReference>
<organism evidence="2 3">
    <name type="scientific">Streptomyces kaempferi</name>
    <dbReference type="NCBI Taxonomy" id="333725"/>
    <lineage>
        <taxon>Bacteria</taxon>
        <taxon>Bacillati</taxon>
        <taxon>Actinomycetota</taxon>
        <taxon>Actinomycetes</taxon>
        <taxon>Kitasatosporales</taxon>
        <taxon>Streptomycetaceae</taxon>
        <taxon>Streptomyces</taxon>
    </lineage>
</organism>
<evidence type="ECO:0000313" key="2">
    <source>
        <dbReference type="EMBL" id="MFD1313078.1"/>
    </source>
</evidence>
<proteinExistence type="predicted"/>
<dbReference type="Pfam" id="PF17196">
    <property type="entry name" value="DUF5133"/>
    <property type="match status" value="1"/>
</dbReference>
<dbReference type="InterPro" id="IPR033457">
    <property type="entry name" value="DUF5133"/>
</dbReference>